<dbReference type="OrthoDB" id="5383867at2759"/>
<sequence>MANQQSFLQPLPPNYVPDILFRVDHNGRTGHWGFAGVPPSSNFDREQNLVARVSLADRHGIAKLHWQDFNNHLSWYPVQTPFLSFTSSWNRAARLREQKIRDGYKDVNIVAI</sequence>
<evidence type="ECO:0000313" key="3">
    <source>
        <dbReference type="EMBL" id="KAE9988403.1"/>
    </source>
</evidence>
<dbReference type="EMBL" id="WNWS01000008">
    <property type="protein sequence ID" value="KAE9988403.1"/>
    <property type="molecule type" value="Genomic_DNA"/>
</dbReference>
<gene>
    <name evidence="2" type="ORF">EG327_006736</name>
    <name evidence="3" type="ORF">EG328_011163</name>
</gene>
<feature type="domain" description="DUF7587" evidence="1">
    <location>
        <begin position="16"/>
        <end position="101"/>
    </location>
</feature>
<evidence type="ECO:0000313" key="5">
    <source>
        <dbReference type="Proteomes" id="UP000490939"/>
    </source>
</evidence>
<name>A0A8H3V2S5_VENIN</name>
<dbReference type="AlphaFoldDB" id="A0A8H3V2S5"/>
<proteinExistence type="predicted"/>
<dbReference type="InterPro" id="IPR056009">
    <property type="entry name" value="DUF7587"/>
</dbReference>
<dbReference type="EMBL" id="WNWR01000399">
    <property type="protein sequence ID" value="KAE9980002.1"/>
    <property type="molecule type" value="Genomic_DNA"/>
</dbReference>
<comment type="caution">
    <text evidence="2">The sequence shown here is derived from an EMBL/GenBank/DDBJ whole genome shotgun (WGS) entry which is preliminary data.</text>
</comment>
<evidence type="ECO:0000313" key="4">
    <source>
        <dbReference type="Proteomes" id="UP000447873"/>
    </source>
</evidence>
<evidence type="ECO:0000313" key="2">
    <source>
        <dbReference type="EMBL" id="KAE9980002.1"/>
    </source>
</evidence>
<reference evidence="2 5" key="1">
    <citation type="submission" date="2019-07" db="EMBL/GenBank/DDBJ databases">
        <title>Venturia inaequalis Genome Resource.</title>
        <authorList>
            <person name="Lichtner F.J."/>
        </authorList>
    </citation>
    <scope>NUCLEOTIDE SEQUENCE [LARGE SCALE GENOMIC DNA]</scope>
    <source>
        <strain evidence="3 4">120213</strain>
        <strain evidence="2 5">DMI_063113</strain>
    </source>
</reference>
<dbReference type="Proteomes" id="UP000490939">
    <property type="component" value="Unassembled WGS sequence"/>
</dbReference>
<protein>
    <recommendedName>
        <fullName evidence="1">DUF7587 domain-containing protein</fullName>
    </recommendedName>
</protein>
<accession>A0A8H3V2S5</accession>
<evidence type="ECO:0000259" key="1">
    <source>
        <dbReference type="Pfam" id="PF24494"/>
    </source>
</evidence>
<dbReference type="Proteomes" id="UP000447873">
    <property type="component" value="Unassembled WGS sequence"/>
</dbReference>
<dbReference type="Pfam" id="PF24494">
    <property type="entry name" value="DUF7587"/>
    <property type="match status" value="1"/>
</dbReference>
<keyword evidence="5" id="KW-1185">Reference proteome</keyword>
<organism evidence="2 5">
    <name type="scientific">Venturia inaequalis</name>
    <name type="common">Apple scab fungus</name>
    <dbReference type="NCBI Taxonomy" id="5025"/>
    <lineage>
        <taxon>Eukaryota</taxon>
        <taxon>Fungi</taxon>
        <taxon>Dikarya</taxon>
        <taxon>Ascomycota</taxon>
        <taxon>Pezizomycotina</taxon>
        <taxon>Dothideomycetes</taxon>
        <taxon>Pleosporomycetidae</taxon>
        <taxon>Venturiales</taxon>
        <taxon>Venturiaceae</taxon>
        <taxon>Venturia</taxon>
    </lineage>
</organism>